<dbReference type="Gene3D" id="2.60.120.10">
    <property type="entry name" value="Jelly Rolls"/>
    <property type="match status" value="1"/>
</dbReference>
<proteinExistence type="predicted"/>
<dbReference type="Proteomes" id="UP000183805">
    <property type="component" value="Unassembled WGS sequence"/>
</dbReference>
<keyword evidence="3" id="KW-1185">Reference proteome</keyword>
<dbReference type="EMBL" id="FPAZ01000003">
    <property type="protein sequence ID" value="SFT44543.1"/>
    <property type="molecule type" value="Genomic_DNA"/>
</dbReference>
<name>A0ABY1GDN3_9GAMM</name>
<dbReference type="InterPro" id="IPR041667">
    <property type="entry name" value="Cupin_8"/>
</dbReference>
<dbReference type="PANTHER" id="PTHR12461:SF105">
    <property type="entry name" value="HYPOXIA-INDUCIBLE FACTOR 1-ALPHA INHIBITOR"/>
    <property type="match status" value="1"/>
</dbReference>
<gene>
    <name evidence="2" type="ORF">SAMN04487854_10330</name>
</gene>
<sequence length="337" mass="38847">MELKRIKAESTTQLKSHLESSEKPVIITNLFSDWPCISLAKESPLKFLRSLMSQANNVNVDTLLIRKEHNGIIGYSDESFNNHTFTKYEVPLQSVLKRLTIDYNKVDIDRVAIQSALLSECLPNFSTLNPSPDFLESITPRIWLGNETTVPGHYDTEHNIALNLCGKRTFYLLPTHAISSLYLAPIDRAITGPAISLVDFENPDLDKFPKFKSVQNQIVTANLQAGEALYIPPLWWHNVKAKDKFNMLVNYWWKDDFLLKNTTQQPSDSLLHTLLTIRNLPKQQKSGWQSIFNYYIFNNDENTYEKNNYNGILSASKDDIKDIEEVIIKRINKQKRR</sequence>
<dbReference type="PANTHER" id="PTHR12461">
    <property type="entry name" value="HYPOXIA-INDUCIBLE FACTOR 1 ALPHA INHIBITOR-RELATED"/>
    <property type="match status" value="1"/>
</dbReference>
<dbReference type="PROSITE" id="PS51184">
    <property type="entry name" value="JMJC"/>
    <property type="match status" value="1"/>
</dbReference>
<reference evidence="2 3" key="1">
    <citation type="submission" date="2016-10" db="EMBL/GenBank/DDBJ databases">
        <authorList>
            <person name="Varghese N."/>
            <person name="Submissions S."/>
        </authorList>
    </citation>
    <scope>NUCLEOTIDE SEQUENCE [LARGE SCALE GENOMIC DNA]</scope>
    <source>
        <strain evidence="2 3">CGMCC 1.8499</strain>
    </source>
</reference>
<accession>A0ABY1GDN3</accession>
<dbReference type="Pfam" id="PF13621">
    <property type="entry name" value="Cupin_8"/>
    <property type="match status" value="1"/>
</dbReference>
<dbReference type="InterPro" id="IPR014710">
    <property type="entry name" value="RmlC-like_jellyroll"/>
</dbReference>
<evidence type="ECO:0000313" key="3">
    <source>
        <dbReference type="Proteomes" id="UP000183805"/>
    </source>
</evidence>
<evidence type="ECO:0000313" key="2">
    <source>
        <dbReference type="EMBL" id="SFT44543.1"/>
    </source>
</evidence>
<dbReference type="InterPro" id="IPR003347">
    <property type="entry name" value="JmjC_dom"/>
</dbReference>
<feature type="domain" description="JmjC" evidence="1">
    <location>
        <begin position="120"/>
        <end position="270"/>
    </location>
</feature>
<protein>
    <submittedName>
        <fullName evidence="2">Cupin-like domain-containing protein</fullName>
    </submittedName>
</protein>
<organism evidence="2 3">
    <name type="scientific">Pseudoalteromonas lipolytica</name>
    <dbReference type="NCBI Taxonomy" id="570156"/>
    <lineage>
        <taxon>Bacteria</taxon>
        <taxon>Pseudomonadati</taxon>
        <taxon>Pseudomonadota</taxon>
        <taxon>Gammaproteobacteria</taxon>
        <taxon>Alteromonadales</taxon>
        <taxon>Pseudoalteromonadaceae</taxon>
        <taxon>Pseudoalteromonas</taxon>
    </lineage>
</organism>
<dbReference type="SUPFAM" id="SSF51197">
    <property type="entry name" value="Clavaminate synthase-like"/>
    <property type="match status" value="1"/>
</dbReference>
<evidence type="ECO:0000259" key="1">
    <source>
        <dbReference type="PROSITE" id="PS51184"/>
    </source>
</evidence>
<dbReference type="RefSeq" id="WP_074988593.1">
    <property type="nucleotide sequence ID" value="NZ_FPAZ01000003.1"/>
</dbReference>
<comment type="caution">
    <text evidence="2">The sequence shown here is derived from an EMBL/GenBank/DDBJ whole genome shotgun (WGS) entry which is preliminary data.</text>
</comment>
<dbReference type="SMART" id="SM00558">
    <property type="entry name" value="JmjC"/>
    <property type="match status" value="1"/>
</dbReference>